<evidence type="ECO:0000259" key="8">
    <source>
        <dbReference type="SMART" id="SM00701"/>
    </source>
</evidence>
<evidence type="ECO:0000256" key="5">
    <source>
        <dbReference type="ARBA" id="ARBA00023157"/>
    </source>
</evidence>
<protein>
    <submittedName>
        <fullName evidence="9">Peptidoglycan-recognition protein-SC2-like protein</fullName>
    </submittedName>
</protein>
<evidence type="ECO:0000256" key="4">
    <source>
        <dbReference type="ARBA" id="ARBA00022859"/>
    </source>
</evidence>
<dbReference type="InterPro" id="IPR002502">
    <property type="entry name" value="Amidase_domain"/>
</dbReference>
<dbReference type="FunFam" id="3.40.80.10:FF:000001">
    <property type="entry name" value="Peptidoglycan recognition protein 1"/>
    <property type="match status" value="1"/>
</dbReference>
<dbReference type="GO" id="GO:0042834">
    <property type="term" value="F:peptidoglycan binding"/>
    <property type="evidence" value="ECO:0007669"/>
    <property type="project" value="InterPro"/>
</dbReference>
<feature type="disulfide bond" evidence="6">
    <location>
        <begin position="76"/>
        <end position="82"/>
    </location>
</feature>
<sequence length="203" mass="21902">IVKFKLSILKNILSFIQFKMINLTFLIISIAVSSAKAACPNIVSRAEWGARAPTGSSAMSNPVPYVVIHHGASAACTTKSSCINMVKSYQNYHMNSNGWADIGYSFIVGEDGNVYEGRGWSRVGAHAPGYNSNSIGICVIGDFTSRLPNSLALNAVKNLIQCGVSLGKIRSTYSLRGHRDSSATACPGNTLYTEIRKWSQYGL</sequence>
<keyword evidence="5 6" id="KW-1015">Disulfide bond</keyword>
<dbReference type="GO" id="GO:0045087">
    <property type="term" value="P:innate immune response"/>
    <property type="evidence" value="ECO:0007669"/>
    <property type="project" value="UniProtKB-KW"/>
</dbReference>
<dbReference type="GO" id="GO:0009253">
    <property type="term" value="P:peptidoglycan catabolic process"/>
    <property type="evidence" value="ECO:0007669"/>
    <property type="project" value="InterPro"/>
</dbReference>
<feature type="non-terminal residue" evidence="9">
    <location>
        <position position="1"/>
    </location>
</feature>
<dbReference type="Pfam" id="PF01510">
    <property type="entry name" value="Amidase_2"/>
    <property type="match status" value="1"/>
</dbReference>
<evidence type="ECO:0000256" key="2">
    <source>
        <dbReference type="ARBA" id="ARBA00022588"/>
    </source>
</evidence>
<evidence type="ECO:0000256" key="6">
    <source>
        <dbReference type="PIRSR" id="PIRSR037945-1"/>
    </source>
</evidence>
<dbReference type="PIRSF" id="PIRSF037945">
    <property type="entry name" value="PGRPs"/>
    <property type="match status" value="1"/>
</dbReference>
<evidence type="ECO:0000313" key="9">
    <source>
        <dbReference type="EMBL" id="ACV67267.1"/>
    </source>
</evidence>
<dbReference type="PANTHER" id="PTHR11022">
    <property type="entry name" value="PEPTIDOGLYCAN RECOGNITION PROTEIN"/>
    <property type="match status" value="1"/>
</dbReference>
<dbReference type="InterPro" id="IPR015510">
    <property type="entry name" value="PGRP"/>
</dbReference>
<dbReference type="InterPro" id="IPR006619">
    <property type="entry name" value="PGRP_domain_met/bac"/>
</dbReference>
<feature type="domain" description="N-acetylmuramoyl-L-alanine amidase" evidence="7">
    <location>
        <begin position="51"/>
        <end position="188"/>
    </location>
</feature>
<dbReference type="SUPFAM" id="SSF55846">
    <property type="entry name" value="N-acetylmuramoyl-L-alanine amidase-like"/>
    <property type="match status" value="1"/>
</dbReference>
<evidence type="ECO:0000256" key="3">
    <source>
        <dbReference type="ARBA" id="ARBA00022729"/>
    </source>
</evidence>
<dbReference type="GO" id="GO:0008270">
    <property type="term" value="F:zinc ion binding"/>
    <property type="evidence" value="ECO:0007669"/>
    <property type="project" value="InterPro"/>
</dbReference>
<accession>C8YWX7</accession>
<proteinExistence type="evidence at transcript level"/>
<dbReference type="CDD" id="cd06583">
    <property type="entry name" value="PGRP"/>
    <property type="match status" value="1"/>
</dbReference>
<keyword evidence="3" id="KW-0732">Signal</keyword>
<dbReference type="GO" id="GO:0008745">
    <property type="term" value="F:N-acetylmuramoyl-L-alanine amidase activity"/>
    <property type="evidence" value="ECO:0007669"/>
    <property type="project" value="InterPro"/>
</dbReference>
<dbReference type="Gene3D" id="3.40.80.10">
    <property type="entry name" value="Peptidoglycan recognition protein-like"/>
    <property type="match status" value="1"/>
</dbReference>
<dbReference type="SMART" id="SM00701">
    <property type="entry name" value="PGRP"/>
    <property type="match status" value="1"/>
</dbReference>
<reference evidence="9" key="1">
    <citation type="submission" date="2009-03" db="EMBL/GenBank/DDBJ databases">
        <title>The transcriptome of the monogonont rotifer Brachionus manjavacas (Rotifera).</title>
        <authorList>
            <person name="Mark Welch D.B."/>
            <person name="Rocca J."/>
        </authorList>
    </citation>
    <scope>NUCLEOTIDE SEQUENCE</scope>
    <source>
        <strain evidence="9">RUS</strain>
    </source>
</reference>
<keyword evidence="4" id="KW-0391">Immunity</keyword>
<keyword evidence="2" id="KW-0399">Innate immunity</keyword>
<dbReference type="PANTHER" id="PTHR11022:SF41">
    <property type="entry name" value="PEPTIDOGLYCAN-RECOGNITION PROTEIN LC-RELATED"/>
    <property type="match status" value="1"/>
</dbReference>
<evidence type="ECO:0000256" key="1">
    <source>
        <dbReference type="ARBA" id="ARBA00007553"/>
    </source>
</evidence>
<dbReference type="InterPro" id="IPR017331">
    <property type="entry name" value="Peptidoglycan_recognition"/>
</dbReference>
<dbReference type="AlphaFoldDB" id="C8YWX7"/>
<feature type="disulfide bond" evidence="6">
    <location>
        <begin position="39"/>
        <end position="162"/>
    </location>
</feature>
<dbReference type="SMART" id="SM00644">
    <property type="entry name" value="Ami_2"/>
    <property type="match status" value="1"/>
</dbReference>
<evidence type="ECO:0000259" key="7">
    <source>
        <dbReference type="SMART" id="SM00644"/>
    </source>
</evidence>
<dbReference type="InterPro" id="IPR036505">
    <property type="entry name" value="Amidase/PGRP_sf"/>
</dbReference>
<organism evidence="9">
    <name type="scientific">Brachionus manjavacas</name>
    <dbReference type="NCBI Taxonomy" id="667381"/>
    <lineage>
        <taxon>Eukaryota</taxon>
        <taxon>Metazoa</taxon>
        <taxon>Spiralia</taxon>
        <taxon>Gnathifera</taxon>
        <taxon>Rotifera</taxon>
        <taxon>Eurotatoria</taxon>
        <taxon>Monogononta</taxon>
        <taxon>Pseudotrocha</taxon>
        <taxon>Ploima</taxon>
        <taxon>Brachionidae</taxon>
        <taxon>Brachionus</taxon>
    </lineage>
</organism>
<comment type="similarity">
    <text evidence="1">Belongs to the N-acetylmuramoyl-L-alanine amidase 2 family.</text>
</comment>
<dbReference type="EMBL" id="FJ829250">
    <property type="protein sequence ID" value="ACV67267.1"/>
    <property type="molecule type" value="mRNA"/>
</dbReference>
<feature type="domain" description="Peptidoglycan recognition protein family" evidence="8">
    <location>
        <begin position="40"/>
        <end position="182"/>
    </location>
</feature>
<name>C8YWX7_9BILA</name>